<evidence type="ECO:0000256" key="7">
    <source>
        <dbReference type="ARBA" id="ARBA00023065"/>
    </source>
</evidence>
<dbReference type="NCBIfam" id="NF003716">
    <property type="entry name" value="PRK05326.1-3"/>
    <property type="match status" value="1"/>
</dbReference>
<protein>
    <submittedName>
        <fullName evidence="11">Potassium/proton antiporter</fullName>
    </submittedName>
</protein>
<feature type="transmembrane region" description="Helical" evidence="9">
    <location>
        <begin position="323"/>
        <end position="345"/>
    </location>
</feature>
<dbReference type="GO" id="GO:0008324">
    <property type="term" value="F:monoatomic cation transmembrane transporter activity"/>
    <property type="evidence" value="ECO:0007669"/>
    <property type="project" value="InterPro"/>
</dbReference>
<proteinExistence type="predicted"/>
<feature type="transmembrane region" description="Helical" evidence="9">
    <location>
        <begin position="25"/>
        <end position="41"/>
    </location>
</feature>
<feature type="domain" description="RCK C-terminal" evidence="10">
    <location>
        <begin position="423"/>
        <end position="503"/>
    </location>
</feature>
<dbReference type="GO" id="GO:1902600">
    <property type="term" value="P:proton transmembrane transport"/>
    <property type="evidence" value="ECO:0007669"/>
    <property type="project" value="InterPro"/>
</dbReference>
<dbReference type="GO" id="GO:0006813">
    <property type="term" value="P:potassium ion transport"/>
    <property type="evidence" value="ECO:0007669"/>
    <property type="project" value="InterPro"/>
</dbReference>
<keyword evidence="3" id="KW-0050">Antiport</keyword>
<name>E1ICJ3_9CHLR</name>
<keyword evidence="6 9" id="KW-1133">Transmembrane helix</keyword>
<evidence type="ECO:0000256" key="1">
    <source>
        <dbReference type="ARBA" id="ARBA00004651"/>
    </source>
</evidence>
<comment type="caution">
    <text evidence="11">The sequence shown here is derived from an EMBL/GenBank/DDBJ whole genome shotgun (WGS) entry which is preliminary data.</text>
</comment>
<dbReference type="STRING" id="765420.OSCT_1044"/>
<feature type="transmembrane region" description="Helical" evidence="9">
    <location>
        <begin position="48"/>
        <end position="65"/>
    </location>
</feature>
<feature type="transmembrane region" description="Helical" evidence="9">
    <location>
        <begin position="106"/>
        <end position="129"/>
    </location>
</feature>
<evidence type="ECO:0000259" key="10">
    <source>
        <dbReference type="PROSITE" id="PS51202"/>
    </source>
</evidence>
<evidence type="ECO:0000256" key="6">
    <source>
        <dbReference type="ARBA" id="ARBA00022989"/>
    </source>
</evidence>
<dbReference type="PANTHER" id="PTHR32507">
    <property type="entry name" value="NA(+)/H(+) ANTIPORTER 1"/>
    <property type="match status" value="1"/>
</dbReference>
<gene>
    <name evidence="11" type="ORF">OSCT_1044</name>
</gene>
<feature type="transmembrane region" description="Helical" evidence="9">
    <location>
        <begin position="245"/>
        <end position="272"/>
    </location>
</feature>
<evidence type="ECO:0000256" key="4">
    <source>
        <dbReference type="ARBA" id="ARBA00022475"/>
    </source>
</evidence>
<dbReference type="AlphaFoldDB" id="E1ICJ3"/>
<dbReference type="eggNOG" id="COG3263">
    <property type="taxonomic scope" value="Bacteria"/>
</dbReference>
<feature type="transmembrane region" description="Helical" evidence="9">
    <location>
        <begin position="293"/>
        <end position="311"/>
    </location>
</feature>
<evidence type="ECO:0000313" key="11">
    <source>
        <dbReference type="EMBL" id="EFO81121.1"/>
    </source>
</evidence>
<dbReference type="PROSITE" id="PS51202">
    <property type="entry name" value="RCK_C"/>
    <property type="match status" value="1"/>
</dbReference>
<dbReference type="Gene3D" id="1.20.1530.20">
    <property type="match status" value="1"/>
</dbReference>
<dbReference type="InterPro" id="IPR006037">
    <property type="entry name" value="RCK_C"/>
</dbReference>
<dbReference type="HOGENOM" id="CLU_005912_9_2_0"/>
<dbReference type="InterPro" id="IPR036721">
    <property type="entry name" value="RCK_C_sf"/>
</dbReference>
<sequence>MIMILWFCCLMVGYGYIGTAMPTTELILLGVAGLLAISVLASKASSRTGIPALLLFLLIGIVAGSEGPGRIALDNPGWVQSIGVVALVLILFSGGLDTSWSSVRPVLVGGFTLANLGVLISAAVMGLVAWQVLGYTLLEGVLLGAIVSSTDAAAVFSVMRARDVNLQGNLEPLIEFESGSNDPMAVFLTIGLTGLLMNPEGSIFSLIPAFFWQMTLATISGYVMGRFMTWAINRLRLNQEGLYPVLTLGLVLLTYSLTAVLGGNGFLAVYLAGIVMNGQNFVHKRSLMRFHDGLAWLMQIAMFITLGLQVFPSRLIPVAADGLLMAAALTFLARPISVFISLAFTKLNVREKLIVSWVGLRGAVPIVLATFPLMAGVPHADEIFHIVFFIVISSVLLQGTTITHVANWLGVRATKSAQYHYPHEFVPSISMCSRLMELHVSATSPALGLSIMELGLPHGVLVVSIIRDDVTLVPSGATVLEAGDQVMVLAEEELLETVRAAVL</sequence>
<dbReference type="InterPro" id="IPR038770">
    <property type="entry name" value="Na+/solute_symporter_sf"/>
</dbReference>
<dbReference type="Pfam" id="PF00999">
    <property type="entry name" value="Na_H_Exchanger"/>
    <property type="match status" value="1"/>
</dbReference>
<keyword evidence="12" id="KW-1185">Reference proteome</keyword>
<reference evidence="11 12" key="1">
    <citation type="journal article" date="2011" name="J. Bacteriol.">
        <title>Draft genome sequence of the anoxygenic filamentous phototrophic bacterium Oscillochloris trichoides subsp. DG-6.</title>
        <authorList>
            <person name="Kuznetsov B.B."/>
            <person name="Ivanovsky R.N."/>
            <person name="Keppen O.I."/>
            <person name="Sukhacheva M.V."/>
            <person name="Bumazhkin B.K."/>
            <person name="Patutina E.O."/>
            <person name="Beletsky A.V."/>
            <person name="Mardanov A.V."/>
            <person name="Baslerov R.V."/>
            <person name="Panteleeva A.N."/>
            <person name="Kolganova T.V."/>
            <person name="Ravin N.V."/>
            <person name="Skryabin K.G."/>
        </authorList>
    </citation>
    <scope>NUCLEOTIDE SEQUENCE [LARGE SCALE GENOMIC DNA]</scope>
    <source>
        <strain evidence="11 12">DG-6</strain>
    </source>
</reference>
<dbReference type="Pfam" id="PF02080">
    <property type="entry name" value="TrkA_C"/>
    <property type="match status" value="1"/>
</dbReference>
<feature type="transmembrane region" description="Helical" evidence="9">
    <location>
        <begin position="357"/>
        <end position="377"/>
    </location>
</feature>
<keyword evidence="7" id="KW-0406">Ion transport</keyword>
<dbReference type="PANTHER" id="PTHR32507:SF7">
    <property type="entry name" value="K(+)_H(+) ANTIPORTER NHAP2"/>
    <property type="match status" value="1"/>
</dbReference>
<keyword evidence="2" id="KW-0813">Transport</keyword>
<feature type="transmembrane region" description="Helical" evidence="9">
    <location>
        <begin position="77"/>
        <end position="94"/>
    </location>
</feature>
<dbReference type="EMBL" id="ADVR01000026">
    <property type="protein sequence ID" value="EFO81121.1"/>
    <property type="molecule type" value="Genomic_DNA"/>
</dbReference>
<comment type="subcellular location">
    <subcellularLocation>
        <location evidence="1">Cell membrane</location>
        <topology evidence="1">Multi-pass membrane protein</topology>
    </subcellularLocation>
</comment>
<feature type="transmembrane region" description="Helical" evidence="9">
    <location>
        <begin position="141"/>
        <end position="159"/>
    </location>
</feature>
<evidence type="ECO:0000256" key="2">
    <source>
        <dbReference type="ARBA" id="ARBA00022448"/>
    </source>
</evidence>
<evidence type="ECO:0000256" key="8">
    <source>
        <dbReference type="ARBA" id="ARBA00023136"/>
    </source>
</evidence>
<evidence type="ECO:0000256" key="3">
    <source>
        <dbReference type="ARBA" id="ARBA00022449"/>
    </source>
</evidence>
<evidence type="ECO:0000256" key="5">
    <source>
        <dbReference type="ARBA" id="ARBA00022692"/>
    </source>
</evidence>
<feature type="transmembrane region" description="Helical" evidence="9">
    <location>
        <begin position="383"/>
        <end position="406"/>
    </location>
</feature>
<keyword evidence="4" id="KW-1003">Cell membrane</keyword>
<dbReference type="Proteomes" id="UP000054010">
    <property type="component" value="Unassembled WGS sequence"/>
</dbReference>
<dbReference type="GO" id="GO:0005886">
    <property type="term" value="C:plasma membrane"/>
    <property type="evidence" value="ECO:0007669"/>
    <property type="project" value="UniProtKB-SubCell"/>
</dbReference>
<accession>E1ICJ3</accession>
<keyword evidence="5 9" id="KW-0812">Transmembrane</keyword>
<dbReference type="Gene3D" id="3.30.70.1450">
    <property type="entry name" value="Regulator of K+ conductance, C-terminal domain"/>
    <property type="match status" value="1"/>
</dbReference>
<dbReference type="NCBIfam" id="NF003715">
    <property type="entry name" value="PRK05326.1-2"/>
    <property type="match status" value="1"/>
</dbReference>
<keyword evidence="8 9" id="KW-0472">Membrane</keyword>
<feature type="transmembrane region" description="Helical" evidence="9">
    <location>
        <begin position="203"/>
        <end position="225"/>
    </location>
</feature>
<evidence type="ECO:0000313" key="12">
    <source>
        <dbReference type="Proteomes" id="UP000054010"/>
    </source>
</evidence>
<dbReference type="InterPro" id="IPR006153">
    <property type="entry name" value="Cation/H_exchanger_TM"/>
</dbReference>
<organism evidence="11 12">
    <name type="scientific">Oscillochloris trichoides DG-6</name>
    <dbReference type="NCBI Taxonomy" id="765420"/>
    <lineage>
        <taxon>Bacteria</taxon>
        <taxon>Bacillati</taxon>
        <taxon>Chloroflexota</taxon>
        <taxon>Chloroflexia</taxon>
        <taxon>Chloroflexales</taxon>
        <taxon>Chloroflexineae</taxon>
        <taxon>Oscillochloridaceae</taxon>
        <taxon>Oscillochloris</taxon>
    </lineage>
</organism>
<dbReference type="SUPFAM" id="SSF116726">
    <property type="entry name" value="TrkA C-terminal domain-like"/>
    <property type="match status" value="1"/>
</dbReference>
<evidence type="ECO:0000256" key="9">
    <source>
        <dbReference type="SAM" id="Phobius"/>
    </source>
</evidence>
<dbReference type="GO" id="GO:0015297">
    <property type="term" value="F:antiporter activity"/>
    <property type="evidence" value="ECO:0007669"/>
    <property type="project" value="UniProtKB-KW"/>
</dbReference>